<feature type="transmembrane region" description="Helical" evidence="1">
    <location>
        <begin position="52"/>
        <end position="69"/>
    </location>
</feature>
<organism evidence="3 4">
    <name type="scientific">Helcococcus bovis</name>
    <dbReference type="NCBI Taxonomy" id="3153252"/>
    <lineage>
        <taxon>Bacteria</taxon>
        <taxon>Bacillati</taxon>
        <taxon>Bacillota</taxon>
        <taxon>Tissierellia</taxon>
        <taxon>Tissierellales</taxon>
        <taxon>Peptoniphilaceae</taxon>
        <taxon>Helcococcus</taxon>
    </lineage>
</organism>
<dbReference type="RefSeq" id="WP_408105499.1">
    <property type="nucleotide sequence ID" value="NZ_JBFNFH010000009.1"/>
</dbReference>
<feature type="transmembrane region" description="Helical" evidence="1">
    <location>
        <begin position="75"/>
        <end position="94"/>
    </location>
</feature>
<gene>
    <name evidence="3" type="ORF">ABGF40_04805</name>
</gene>
<sequence length="164" mass="18943">MFLTQAQDAGGINSFIYILYGGLIMFFIYKFYKQHAAAKSAKGEVFKFRKDVNKIMILLTVLITAFGIYNIFTGQVASGVIMLILIVILGFEYTSPNVFAENGFVIDGKFVEWHEVKKWGFDVERGELLVRFKKEFEEKQGVLRIAKKDIKSVEDLFRKYKLKK</sequence>
<evidence type="ECO:0000313" key="3">
    <source>
        <dbReference type="EMBL" id="MFM1524988.1"/>
    </source>
</evidence>
<reference evidence="3 4" key="1">
    <citation type="journal article" date="2024" name="Front. Microbiol.">
        <title>Pangenomic and biochemical analyses of Helcococcus ovis reveal widespread tetracycline resistance and a novel bacterial species, Helcococcus bovis.</title>
        <authorList>
            <person name="Cunha F."/>
            <person name="Zhai Y."/>
            <person name="Casaro S."/>
            <person name="Jones K.L."/>
            <person name="Hernandez M."/>
            <person name="Bisinotto R.S."/>
            <person name="Kariyawasam S."/>
            <person name="Brown M.B."/>
            <person name="Phillips A."/>
            <person name="Jeong K.C."/>
            <person name="Galvao K.N."/>
        </authorList>
    </citation>
    <scope>NUCLEOTIDE SEQUENCE [LARGE SCALE GENOMIC DNA]</scope>
    <source>
        <strain evidence="3 4">KG197</strain>
    </source>
</reference>
<evidence type="ECO:0000256" key="1">
    <source>
        <dbReference type="SAM" id="Phobius"/>
    </source>
</evidence>
<accession>A0ABW9F781</accession>
<dbReference type="Pfam" id="PF18923">
    <property type="entry name" value="DUF5673"/>
    <property type="match status" value="1"/>
</dbReference>
<keyword evidence="1" id="KW-0812">Transmembrane</keyword>
<feature type="transmembrane region" description="Helical" evidence="1">
    <location>
        <begin position="12"/>
        <end position="32"/>
    </location>
</feature>
<dbReference type="InterPro" id="IPR043730">
    <property type="entry name" value="DUF5673"/>
</dbReference>
<keyword evidence="1" id="KW-0472">Membrane</keyword>
<keyword evidence="1" id="KW-1133">Transmembrane helix</keyword>
<dbReference type="Proteomes" id="UP001629536">
    <property type="component" value="Unassembled WGS sequence"/>
</dbReference>
<comment type="caution">
    <text evidence="3">The sequence shown here is derived from an EMBL/GenBank/DDBJ whole genome shotgun (WGS) entry which is preliminary data.</text>
</comment>
<evidence type="ECO:0000313" key="4">
    <source>
        <dbReference type="Proteomes" id="UP001629536"/>
    </source>
</evidence>
<protein>
    <submittedName>
        <fullName evidence="3">DUF5673 domain-containing protein</fullName>
    </submittedName>
</protein>
<keyword evidence="4" id="KW-1185">Reference proteome</keyword>
<proteinExistence type="predicted"/>
<name>A0ABW9F781_9FIRM</name>
<evidence type="ECO:0000259" key="2">
    <source>
        <dbReference type="Pfam" id="PF18923"/>
    </source>
</evidence>
<feature type="domain" description="DUF5673" evidence="2">
    <location>
        <begin position="99"/>
        <end position="161"/>
    </location>
</feature>
<dbReference type="EMBL" id="JBFNFH010000009">
    <property type="protein sequence ID" value="MFM1524988.1"/>
    <property type="molecule type" value="Genomic_DNA"/>
</dbReference>